<accession>A0A5C4XPD5</accession>
<keyword evidence="10" id="KW-1185">Reference proteome</keyword>
<feature type="transmembrane region" description="Helical" evidence="7">
    <location>
        <begin position="29"/>
        <end position="47"/>
    </location>
</feature>
<dbReference type="InterPro" id="IPR050445">
    <property type="entry name" value="Bact_polysacc_biosynth/exp"/>
</dbReference>
<dbReference type="Proteomes" id="UP000311605">
    <property type="component" value="Unassembled WGS sequence"/>
</dbReference>
<organism evidence="9 10">
    <name type="scientific">Aliirhizobium smilacinae</name>
    <dbReference type="NCBI Taxonomy" id="1395944"/>
    <lineage>
        <taxon>Bacteria</taxon>
        <taxon>Pseudomonadati</taxon>
        <taxon>Pseudomonadota</taxon>
        <taxon>Alphaproteobacteria</taxon>
        <taxon>Hyphomicrobiales</taxon>
        <taxon>Rhizobiaceae</taxon>
        <taxon>Aliirhizobium</taxon>
    </lineage>
</organism>
<dbReference type="OrthoDB" id="7786248at2"/>
<dbReference type="Pfam" id="PF02706">
    <property type="entry name" value="Wzz"/>
    <property type="match status" value="1"/>
</dbReference>
<protein>
    <submittedName>
        <fullName evidence="9">Chain-length determining protein</fullName>
    </submittedName>
</protein>
<keyword evidence="3 7" id="KW-0812">Transmembrane</keyword>
<evidence type="ECO:0000256" key="3">
    <source>
        <dbReference type="ARBA" id="ARBA00022692"/>
    </source>
</evidence>
<evidence type="ECO:0000313" key="10">
    <source>
        <dbReference type="Proteomes" id="UP000311605"/>
    </source>
</evidence>
<dbReference type="RefSeq" id="WP_139673098.1">
    <property type="nucleotide sequence ID" value="NZ_VDMN01000001.1"/>
</dbReference>
<dbReference type="EMBL" id="VDMN01000001">
    <property type="protein sequence ID" value="TNM65416.1"/>
    <property type="molecule type" value="Genomic_DNA"/>
</dbReference>
<dbReference type="GO" id="GO:0004713">
    <property type="term" value="F:protein tyrosine kinase activity"/>
    <property type="evidence" value="ECO:0007669"/>
    <property type="project" value="TreeGrafter"/>
</dbReference>
<dbReference type="PANTHER" id="PTHR32309">
    <property type="entry name" value="TYROSINE-PROTEIN KINASE"/>
    <property type="match status" value="1"/>
</dbReference>
<proteinExistence type="predicted"/>
<evidence type="ECO:0000256" key="1">
    <source>
        <dbReference type="ARBA" id="ARBA00004651"/>
    </source>
</evidence>
<evidence type="ECO:0000256" key="2">
    <source>
        <dbReference type="ARBA" id="ARBA00022475"/>
    </source>
</evidence>
<comment type="subcellular location">
    <subcellularLocation>
        <location evidence="1">Cell membrane</location>
        <topology evidence="1">Multi-pass membrane protein</topology>
    </subcellularLocation>
</comment>
<comment type="caution">
    <text evidence="9">The sequence shown here is derived from an EMBL/GenBank/DDBJ whole genome shotgun (WGS) entry which is preliminary data.</text>
</comment>
<sequence>MSGTNGNYQDVDIDLGRVIAAVWARKGRILAVTAFAAVASLVITSMMTPSYKAETRLLIESRSPNLSGGEGAAAGNDPVLDSLNITSQAQLLQSTDLIRRVARELNLAQYKEFDPAARSLLPDLLVMAGLKPDPMALDPEDRVVEKFRERLEVYAVENSRVIGVEFSSHDPILASAIPNKMAEVYLQLQSGAKLDTHSETAKWLEPEIANLTRRVREAESKVAEYRSSNGLFRTNETNSFSSQQLNDISTELTRVRGERANAEAKVENVRVALSAGRDSDTIADVVSSPVIQRLKEAETNLQAQISDQATSLLDGHPRIKGLRAQLAQIRQQIASETRKVLASLESEAEVSRLREQQLMTQLNTLKADSARAGEEEVGLRALEREATAQRQLLETYLARYREATSRLDGNATPADARVVSKAVEPSEPYFPKVIPIVIVVTLATLIVSCLIVMISELFSGRALRPINREVLPETAPVRDREKTAEAPVPVAAPAAAVTAVLTETQVETKALPEPKAAIERTSEVRTTVLSPAPVAGPPAAVVEVASPEPAVSDETEVAPVIDTGFTIGSVAHYLQRHAVPVAVAVSPVGDEGSTATVLLARAVAESGRTVILIDLTGSACPTRLMAEHDRLPGITDLLCGETAFGEAIHPDRLSEAHIVPQGVSDPVRAMRGADRLTMIIDALADAYDLVLIECGPADTTSLKRLVRADGTEIILSVPGFTEDAIAELVITYADAGFRNLLVMAQPDDRQSPSSRRSAA</sequence>
<name>A0A5C4XPD5_9HYPH</name>
<keyword evidence="6" id="KW-0175">Coiled coil</keyword>
<feature type="coiled-coil region" evidence="6">
    <location>
        <begin position="208"/>
        <end position="265"/>
    </location>
</feature>
<keyword evidence="5 7" id="KW-0472">Membrane</keyword>
<dbReference type="PANTHER" id="PTHR32309:SF13">
    <property type="entry name" value="FERRIC ENTEROBACTIN TRANSPORT PROTEIN FEPE"/>
    <property type="match status" value="1"/>
</dbReference>
<keyword evidence="2" id="KW-1003">Cell membrane</keyword>
<dbReference type="AlphaFoldDB" id="A0A5C4XPD5"/>
<evidence type="ECO:0000256" key="4">
    <source>
        <dbReference type="ARBA" id="ARBA00022989"/>
    </source>
</evidence>
<feature type="domain" description="Polysaccharide chain length determinant N-terminal" evidence="8">
    <location>
        <begin position="12"/>
        <end position="105"/>
    </location>
</feature>
<evidence type="ECO:0000256" key="7">
    <source>
        <dbReference type="SAM" id="Phobius"/>
    </source>
</evidence>
<reference evidence="9 10" key="1">
    <citation type="submission" date="2019-06" db="EMBL/GenBank/DDBJ databases">
        <title>The draft genome of Rhizobium smilacinae PTYR-5.</title>
        <authorList>
            <person name="Liu L."/>
            <person name="Li L."/>
            <person name="Zhang X."/>
        </authorList>
    </citation>
    <scope>NUCLEOTIDE SEQUENCE [LARGE SCALE GENOMIC DNA]</scope>
    <source>
        <strain evidence="9 10">PTYR-5</strain>
    </source>
</reference>
<keyword evidence="4 7" id="KW-1133">Transmembrane helix</keyword>
<dbReference type="GO" id="GO:0005886">
    <property type="term" value="C:plasma membrane"/>
    <property type="evidence" value="ECO:0007669"/>
    <property type="project" value="UniProtKB-SubCell"/>
</dbReference>
<dbReference type="InterPro" id="IPR027417">
    <property type="entry name" value="P-loop_NTPase"/>
</dbReference>
<dbReference type="InterPro" id="IPR003856">
    <property type="entry name" value="LPS_length_determ_N"/>
</dbReference>
<evidence type="ECO:0000256" key="5">
    <source>
        <dbReference type="ARBA" id="ARBA00023136"/>
    </source>
</evidence>
<evidence type="ECO:0000259" key="8">
    <source>
        <dbReference type="Pfam" id="PF02706"/>
    </source>
</evidence>
<gene>
    <name evidence="9" type="ORF">FHP24_03855</name>
</gene>
<feature type="transmembrane region" description="Helical" evidence="7">
    <location>
        <begin position="433"/>
        <end position="458"/>
    </location>
</feature>
<dbReference type="SUPFAM" id="SSF52540">
    <property type="entry name" value="P-loop containing nucleoside triphosphate hydrolases"/>
    <property type="match status" value="1"/>
</dbReference>
<evidence type="ECO:0000256" key="6">
    <source>
        <dbReference type="SAM" id="Coils"/>
    </source>
</evidence>
<evidence type="ECO:0000313" key="9">
    <source>
        <dbReference type="EMBL" id="TNM65416.1"/>
    </source>
</evidence>
<dbReference type="Gene3D" id="3.40.50.300">
    <property type="entry name" value="P-loop containing nucleotide triphosphate hydrolases"/>
    <property type="match status" value="1"/>
</dbReference>